<name>A0A4V2NZR2_9ACTN</name>
<dbReference type="Proteomes" id="UP000295453">
    <property type="component" value="Unassembled WGS sequence"/>
</dbReference>
<evidence type="ECO:0000256" key="1">
    <source>
        <dbReference type="SAM" id="Phobius"/>
    </source>
</evidence>
<gene>
    <name evidence="2" type="ORF">EPD65_05625</name>
</gene>
<feature type="transmembrane region" description="Helical" evidence="1">
    <location>
        <begin position="34"/>
        <end position="55"/>
    </location>
</feature>
<organism evidence="2 3">
    <name type="scientific">Nocardioides jejuensis</name>
    <dbReference type="NCBI Taxonomy" id="2502782"/>
    <lineage>
        <taxon>Bacteria</taxon>
        <taxon>Bacillati</taxon>
        <taxon>Actinomycetota</taxon>
        <taxon>Actinomycetes</taxon>
        <taxon>Propionibacteriales</taxon>
        <taxon>Nocardioidaceae</taxon>
        <taxon>Nocardioides</taxon>
    </lineage>
</organism>
<evidence type="ECO:0000313" key="2">
    <source>
        <dbReference type="EMBL" id="TCJ30062.1"/>
    </source>
</evidence>
<dbReference type="OrthoDB" id="4556415at2"/>
<evidence type="ECO:0000313" key="3">
    <source>
        <dbReference type="Proteomes" id="UP000295453"/>
    </source>
</evidence>
<accession>A0A4V2NZR2</accession>
<dbReference type="InterPro" id="IPR021214">
    <property type="entry name" value="DUF2568"/>
</dbReference>
<keyword evidence="1" id="KW-0472">Membrane</keyword>
<reference evidence="2 3" key="1">
    <citation type="submission" date="2019-03" db="EMBL/GenBank/DDBJ databases">
        <authorList>
            <person name="Kim M.K.M."/>
        </authorList>
    </citation>
    <scope>NUCLEOTIDE SEQUENCE [LARGE SCALE GENOMIC DNA]</scope>
    <source>
        <strain evidence="2 3">18JY15-6</strain>
    </source>
</reference>
<proteinExistence type="predicted"/>
<comment type="caution">
    <text evidence="2">The sequence shown here is derived from an EMBL/GenBank/DDBJ whole genome shotgun (WGS) entry which is preliminary data.</text>
</comment>
<protein>
    <submittedName>
        <fullName evidence="2">DUF2568 domain-containing protein</fullName>
    </submittedName>
</protein>
<keyword evidence="1" id="KW-1133">Transmembrane helix</keyword>
<dbReference type="EMBL" id="SJZJ01000006">
    <property type="protein sequence ID" value="TCJ30062.1"/>
    <property type="molecule type" value="Genomic_DNA"/>
</dbReference>
<sequence>MRGFALTVLLLVFLDELAVMAAFGAWGWHTDGGLRWLLVVLAPVAAMLVWFFFASPKARYGGRLARPVVKVIVFGLGSAALWSIGAHGWALALLLGSLVVNALAQTPPVLRVLRELEAQEERRSSL</sequence>
<keyword evidence="1" id="KW-0812">Transmembrane</keyword>
<keyword evidence="3" id="KW-1185">Reference proteome</keyword>
<feature type="transmembrane region" description="Helical" evidence="1">
    <location>
        <begin position="67"/>
        <end position="84"/>
    </location>
</feature>
<dbReference type="RefSeq" id="WP_131582186.1">
    <property type="nucleotide sequence ID" value="NZ_SJZJ01000006.1"/>
</dbReference>
<dbReference type="Pfam" id="PF10823">
    <property type="entry name" value="DUF2568"/>
    <property type="match status" value="1"/>
</dbReference>
<dbReference type="AlphaFoldDB" id="A0A4V2NZR2"/>